<keyword evidence="8 9" id="KW-0051">Antiviral defense</keyword>
<evidence type="ECO:0000256" key="3">
    <source>
        <dbReference type="ARBA" id="ARBA00022722"/>
    </source>
</evidence>
<comment type="similarity">
    <text evidence="2 9">Belongs to the CRISPR-associated endoribonuclease Cas2 protein family.</text>
</comment>
<dbReference type="InterPro" id="IPR021127">
    <property type="entry name" value="CRISPR_associated_Cas2"/>
</dbReference>
<comment type="function">
    <text evidence="9">CRISPR (clustered regularly interspaced short palindromic repeat), is an adaptive immune system that provides protection against mobile genetic elements (viruses, transposable elements and conjugative plasmids). CRISPR clusters contain sequences complementary to antecedent mobile elements and target invading nucleic acids. CRISPR clusters are transcribed and processed into CRISPR RNA (crRNA). Functions as a ssRNA-specific endoribonuclease. Involved in the integration of spacer DNA into the CRISPR cassette.</text>
</comment>
<dbReference type="GO" id="GO:0046872">
    <property type="term" value="F:metal ion binding"/>
    <property type="evidence" value="ECO:0007669"/>
    <property type="project" value="UniProtKB-UniRule"/>
</dbReference>
<dbReference type="GO" id="GO:0004521">
    <property type="term" value="F:RNA endonuclease activity"/>
    <property type="evidence" value="ECO:0007669"/>
    <property type="project" value="InterPro"/>
</dbReference>
<dbReference type="AlphaFoldDB" id="A0A2N6SMY2"/>
<dbReference type="HAMAP" id="MF_01471">
    <property type="entry name" value="Cas2"/>
    <property type="match status" value="1"/>
</dbReference>
<keyword evidence="5 9" id="KW-0255">Endonuclease</keyword>
<evidence type="ECO:0000256" key="8">
    <source>
        <dbReference type="ARBA" id="ARBA00023118"/>
    </source>
</evidence>
<accession>A0A2N6SMY2</accession>
<comment type="cofactor">
    <cofactor evidence="1 9">
        <name>Mg(2+)</name>
        <dbReference type="ChEBI" id="CHEBI:18420"/>
    </cofactor>
</comment>
<evidence type="ECO:0000313" key="11">
    <source>
        <dbReference type="Proteomes" id="UP000235682"/>
    </source>
</evidence>
<evidence type="ECO:0000256" key="7">
    <source>
        <dbReference type="ARBA" id="ARBA00022842"/>
    </source>
</evidence>
<evidence type="ECO:0000256" key="2">
    <source>
        <dbReference type="ARBA" id="ARBA00009959"/>
    </source>
</evidence>
<reference evidence="10 11" key="1">
    <citation type="submission" date="2017-09" db="EMBL/GenBank/DDBJ databases">
        <title>Bacterial strain isolated from the female urinary microbiota.</title>
        <authorList>
            <person name="Thomas-White K."/>
            <person name="Kumar N."/>
            <person name="Forster S."/>
            <person name="Putonti C."/>
            <person name="Lawley T."/>
            <person name="Wolfe A.J."/>
        </authorList>
    </citation>
    <scope>NUCLEOTIDE SEQUENCE [LARGE SCALE GENOMIC DNA]</scope>
    <source>
        <strain evidence="10 11">UMB0852</strain>
    </source>
</reference>
<evidence type="ECO:0000256" key="6">
    <source>
        <dbReference type="ARBA" id="ARBA00022801"/>
    </source>
</evidence>
<dbReference type="OrthoDB" id="9791737at2"/>
<comment type="subunit">
    <text evidence="9">Homodimer, forms a heterotetramer with a Cas1 homodimer.</text>
</comment>
<gene>
    <name evidence="9 10" type="primary">cas2</name>
    <name evidence="10" type="ORF">CJ205_04435</name>
</gene>
<proteinExistence type="inferred from homology"/>
<organism evidence="10 11">
    <name type="scientific">Dolosicoccus paucivorans</name>
    <dbReference type="NCBI Taxonomy" id="84521"/>
    <lineage>
        <taxon>Bacteria</taxon>
        <taxon>Bacillati</taxon>
        <taxon>Bacillota</taxon>
        <taxon>Bacilli</taxon>
        <taxon>Lactobacillales</taxon>
        <taxon>Aerococcaceae</taxon>
        <taxon>Dolosicoccus</taxon>
    </lineage>
</organism>
<sequence>MRVIVMFDLPMQTSKERRDYRRFRNFLIDHGFLMLQQSVYAKLAITPSVARSIRNEVMKASPRGGLVQMINVTEKQYNQMDYVVGDATHKTLDTSESLVIF</sequence>
<dbReference type="NCBIfam" id="TIGR01573">
    <property type="entry name" value="cas2"/>
    <property type="match status" value="1"/>
</dbReference>
<dbReference type="Proteomes" id="UP000235682">
    <property type="component" value="Unassembled WGS sequence"/>
</dbReference>
<dbReference type="Pfam" id="PF09827">
    <property type="entry name" value="CRISPR_Cas2"/>
    <property type="match status" value="1"/>
</dbReference>
<feature type="binding site" evidence="9">
    <location>
        <position position="8"/>
    </location>
    <ligand>
        <name>Mg(2+)</name>
        <dbReference type="ChEBI" id="CHEBI:18420"/>
        <note>catalytic</note>
    </ligand>
</feature>
<evidence type="ECO:0000256" key="9">
    <source>
        <dbReference type="HAMAP-Rule" id="MF_01471"/>
    </source>
</evidence>
<keyword evidence="3 9" id="KW-0540">Nuclease</keyword>
<evidence type="ECO:0000313" key="10">
    <source>
        <dbReference type="EMBL" id="PMC58443.1"/>
    </source>
</evidence>
<dbReference type="EMBL" id="PNHE01000014">
    <property type="protein sequence ID" value="PMC58443.1"/>
    <property type="molecule type" value="Genomic_DNA"/>
</dbReference>
<dbReference type="InterPro" id="IPR019199">
    <property type="entry name" value="Virulence_VapD/CRISPR_Cas2"/>
</dbReference>
<dbReference type="GO" id="GO:0016787">
    <property type="term" value="F:hydrolase activity"/>
    <property type="evidence" value="ECO:0007669"/>
    <property type="project" value="UniProtKB-KW"/>
</dbReference>
<dbReference type="STRING" id="84521.SAMN04487994_10622"/>
<comment type="caution">
    <text evidence="10">The sequence shown here is derived from an EMBL/GenBank/DDBJ whole genome shotgun (WGS) entry which is preliminary data.</text>
</comment>
<dbReference type="GO" id="GO:0051607">
    <property type="term" value="P:defense response to virus"/>
    <property type="evidence" value="ECO:0007669"/>
    <property type="project" value="UniProtKB-UniRule"/>
</dbReference>
<dbReference type="GO" id="GO:0043571">
    <property type="term" value="P:maintenance of CRISPR repeat elements"/>
    <property type="evidence" value="ECO:0007669"/>
    <property type="project" value="UniProtKB-UniRule"/>
</dbReference>
<dbReference type="EC" id="3.1.-.-" evidence="9"/>
<evidence type="ECO:0000256" key="1">
    <source>
        <dbReference type="ARBA" id="ARBA00001946"/>
    </source>
</evidence>
<protein>
    <recommendedName>
        <fullName evidence="9">CRISPR-associated endoribonuclease Cas2</fullName>
        <ecNumber evidence="9">3.1.-.-</ecNumber>
    </recommendedName>
</protein>
<evidence type="ECO:0000256" key="5">
    <source>
        <dbReference type="ARBA" id="ARBA00022759"/>
    </source>
</evidence>
<name>A0A2N6SMY2_9LACT</name>
<keyword evidence="6 9" id="KW-0378">Hydrolase</keyword>
<dbReference type="SUPFAM" id="SSF143430">
    <property type="entry name" value="TTP0101/SSO1404-like"/>
    <property type="match status" value="1"/>
</dbReference>
<evidence type="ECO:0000256" key="4">
    <source>
        <dbReference type="ARBA" id="ARBA00022723"/>
    </source>
</evidence>
<keyword evidence="11" id="KW-1185">Reference proteome</keyword>
<keyword evidence="7 9" id="KW-0460">Magnesium</keyword>
<keyword evidence="4 9" id="KW-0479">Metal-binding</keyword>